<evidence type="ECO:0000256" key="5">
    <source>
        <dbReference type="SAM" id="Phobius"/>
    </source>
</evidence>
<sequence>MSTPLRSETVTQPQPQEQQFKHFGVMNTGGQSKSSLFTSVTLNIVLAIVAIIIGAAAKKTIALRAKENLTYVAPVPVPEPKPIVKIIPPPPPPKLPPVKTIEPKILKPEVKLPDVPKPLEMKPVEKPLPAVAPAPPKVVVAAAAPKPVAVNLARSASVANNDPHPAAVSLGTANNPLHSDRPAVAAVDLGSRGLAGMPARTTGGGPPASSVNLGSGQPGGAMNGTGSRGVQGVKFGVTNGTPGGTGNGVGNRPAVVALGHAPETPQTQQARAEHPPVRTGPQVLFKPRPVYTAEATSMHLEGTVSVRIRVSSNAAVSVIGVTNGLGHGLDESAVHAIQATRFKPAVDASGNPVDWEGVVNISFQLAS</sequence>
<dbReference type="Gene3D" id="3.30.1150.10">
    <property type="match status" value="1"/>
</dbReference>
<dbReference type="Proteomes" id="UP000000343">
    <property type="component" value="Chromosome"/>
</dbReference>
<feature type="transmembrane region" description="Helical" evidence="5">
    <location>
        <begin position="36"/>
        <end position="57"/>
    </location>
</feature>
<evidence type="ECO:0000313" key="8">
    <source>
        <dbReference type="Proteomes" id="UP000000343"/>
    </source>
</evidence>
<keyword evidence="4 5" id="KW-0472">Membrane</keyword>
<dbReference type="GO" id="GO:0016020">
    <property type="term" value="C:membrane"/>
    <property type="evidence" value="ECO:0007669"/>
    <property type="project" value="UniProtKB-SubCell"/>
</dbReference>
<keyword evidence="3 5" id="KW-1133">Transmembrane helix</keyword>
<dbReference type="HOGENOM" id="CLU_753899_0_0_0"/>
<comment type="subcellular location">
    <subcellularLocation>
        <location evidence="1">Membrane</location>
        <topology evidence="1">Single-pass membrane protein</topology>
    </subcellularLocation>
</comment>
<accession>E8WXS7</accession>
<evidence type="ECO:0000256" key="4">
    <source>
        <dbReference type="ARBA" id="ARBA00023136"/>
    </source>
</evidence>
<evidence type="ECO:0000259" key="6">
    <source>
        <dbReference type="PROSITE" id="PS52015"/>
    </source>
</evidence>
<dbReference type="OrthoDB" id="115028at2"/>
<keyword evidence="8" id="KW-1185">Reference proteome</keyword>
<keyword evidence="2 5" id="KW-0812">Transmembrane</keyword>
<dbReference type="InterPro" id="IPR006260">
    <property type="entry name" value="TonB/TolA_C"/>
</dbReference>
<dbReference type="AlphaFoldDB" id="E8WXS7"/>
<feature type="domain" description="TonB C-terminal" evidence="6">
    <location>
        <begin position="276"/>
        <end position="367"/>
    </location>
</feature>
<gene>
    <name evidence="7" type="ordered locus">AciX9_2748</name>
</gene>
<dbReference type="KEGG" id="acm:AciX9_2748"/>
<protein>
    <submittedName>
        <fullName evidence="7">TonB family protein</fullName>
    </submittedName>
</protein>
<evidence type="ECO:0000313" key="7">
    <source>
        <dbReference type="EMBL" id="ADW69772.1"/>
    </source>
</evidence>
<dbReference type="Pfam" id="PF03544">
    <property type="entry name" value="TonB_C"/>
    <property type="match status" value="1"/>
</dbReference>
<evidence type="ECO:0000256" key="1">
    <source>
        <dbReference type="ARBA" id="ARBA00004167"/>
    </source>
</evidence>
<dbReference type="STRING" id="1198114.AciX9_2748"/>
<reference evidence="8" key="1">
    <citation type="submission" date="2011-01" db="EMBL/GenBank/DDBJ databases">
        <title>Complete sequence of chromosome of Acidobacterium sp. MP5ACTX9.</title>
        <authorList>
            <consortium name="US DOE Joint Genome Institute"/>
            <person name="Lucas S."/>
            <person name="Copeland A."/>
            <person name="Lapidus A."/>
            <person name="Cheng J.-F."/>
            <person name="Goodwin L."/>
            <person name="Pitluck S."/>
            <person name="Teshima H."/>
            <person name="Detter J.C."/>
            <person name="Han C."/>
            <person name="Tapia R."/>
            <person name="Land M."/>
            <person name="Hauser L."/>
            <person name="Kyrpides N."/>
            <person name="Ivanova N."/>
            <person name="Ovchinnikova G."/>
            <person name="Pagani I."/>
            <person name="Rawat S.R."/>
            <person name="Mannisto M."/>
            <person name="Haggblom M.M."/>
            <person name="Woyke T."/>
        </authorList>
    </citation>
    <scope>NUCLEOTIDE SEQUENCE [LARGE SCALE GENOMIC DNA]</scope>
    <source>
        <strain evidence="8">MP5ACTX9</strain>
    </source>
</reference>
<dbReference type="NCBIfam" id="TIGR01352">
    <property type="entry name" value="tonB_Cterm"/>
    <property type="match status" value="1"/>
</dbReference>
<dbReference type="PROSITE" id="PS52015">
    <property type="entry name" value="TONB_CTD"/>
    <property type="match status" value="1"/>
</dbReference>
<evidence type="ECO:0000256" key="2">
    <source>
        <dbReference type="ARBA" id="ARBA00022692"/>
    </source>
</evidence>
<dbReference type="GO" id="GO:0055085">
    <property type="term" value="P:transmembrane transport"/>
    <property type="evidence" value="ECO:0007669"/>
    <property type="project" value="InterPro"/>
</dbReference>
<dbReference type="InterPro" id="IPR037682">
    <property type="entry name" value="TonB_C"/>
</dbReference>
<proteinExistence type="predicted"/>
<dbReference type="SUPFAM" id="SSF74653">
    <property type="entry name" value="TolA/TonB C-terminal domain"/>
    <property type="match status" value="1"/>
</dbReference>
<dbReference type="RefSeq" id="WP_013581087.1">
    <property type="nucleotide sequence ID" value="NC_015064.1"/>
</dbReference>
<dbReference type="EMBL" id="CP002480">
    <property type="protein sequence ID" value="ADW69772.1"/>
    <property type="molecule type" value="Genomic_DNA"/>
</dbReference>
<evidence type="ECO:0000256" key="3">
    <source>
        <dbReference type="ARBA" id="ARBA00022989"/>
    </source>
</evidence>
<dbReference type="PaxDb" id="1198114-AciX9_2748"/>
<organism evidence="8">
    <name type="scientific">Granulicella tundricola (strain ATCC BAA-1859 / DSM 23138 / MP5ACTX9)</name>
    <dbReference type="NCBI Taxonomy" id="1198114"/>
    <lineage>
        <taxon>Bacteria</taxon>
        <taxon>Pseudomonadati</taxon>
        <taxon>Acidobacteriota</taxon>
        <taxon>Terriglobia</taxon>
        <taxon>Terriglobales</taxon>
        <taxon>Acidobacteriaceae</taxon>
        <taxon>Granulicella</taxon>
    </lineage>
</organism>
<dbReference type="eggNOG" id="COG0810">
    <property type="taxonomic scope" value="Bacteria"/>
</dbReference>
<name>E8WXS7_GRATM</name>